<dbReference type="PRINTS" id="PR01849">
    <property type="entry name" value="UBIQUITINACT"/>
</dbReference>
<dbReference type="GO" id="GO:0031510">
    <property type="term" value="C:SUMO activating enzyme complex"/>
    <property type="evidence" value="ECO:0007669"/>
    <property type="project" value="TreeGrafter"/>
</dbReference>
<dbReference type="InterPro" id="IPR035985">
    <property type="entry name" value="Ubiquitin-activating_enz"/>
</dbReference>
<evidence type="ECO:0000256" key="6">
    <source>
        <dbReference type="ARBA" id="ARBA00044354"/>
    </source>
</evidence>
<feature type="region of interest" description="Disordered" evidence="7">
    <location>
        <begin position="1"/>
        <end position="55"/>
    </location>
</feature>
<feature type="compositionally biased region" description="Polar residues" evidence="7">
    <location>
        <begin position="1"/>
        <end position="14"/>
    </location>
</feature>
<dbReference type="InterPro" id="IPR000011">
    <property type="entry name" value="UBQ/SUMO-activ_enz_E1-like"/>
</dbReference>
<evidence type="ECO:0000256" key="5">
    <source>
        <dbReference type="ARBA" id="ARBA00023242"/>
    </source>
</evidence>
<gene>
    <name evidence="9" type="primary">AOS1</name>
    <name evidence="9" type="ORF">SLS62_009741</name>
</gene>
<feature type="domain" description="THIF-type NAD/FAD binding fold" evidence="8">
    <location>
        <begin position="124"/>
        <end position="455"/>
    </location>
</feature>
<dbReference type="GO" id="GO:0019948">
    <property type="term" value="F:SUMO activating enzyme activity"/>
    <property type="evidence" value="ECO:0007669"/>
    <property type="project" value="TreeGrafter"/>
</dbReference>
<keyword evidence="4" id="KW-0833">Ubl conjugation pathway</keyword>
<sequence length="522" mass="56636">MEGQQQNHPATGPSQEPAGVTPETTARPFHDSSAPNHGQEPPAVGGIPLNLPMGQPPQNNAPVFQGANAGFVPPQQQAFNGNGVFPAPNMMVPPPQQMAAGANGTATRHAMNGNAISADEIALYDRQIRLWGMKAQRKIQAANVLLITMRALANEIAKNLVLAGIGSLTLVDDQNVTEADLGAEFFLSEENIGQNRAEAASQEVQKLNPRVKVIADSGSIMEKGVSYFSAFDIVIATDLNPTTLAFINTATRLHHRQFYAAGTHGYYGYIFCDLIEHDFVLQRTKGNVSANIGEETRTRFITDVKTQKEGDKTIELVAKRELYSTWDLASETSALPADYLKSTRRLRAVSPVLSCLRALWAFEQVHNRIPGHNRQDLEFFTKAATQCHAMLSLPSDTLNSEVLRSFLQNISSEIAPVTAILGGQLAQDVINVLGQSQQPIQNMVIFDGNKMEANQYALHPEGPLGLAQLELSNPMMPTMMPMGDAQIADPQLGHPQPPGGQQIGNSHMIPMEQTNIMPQGAM</sequence>
<dbReference type="Proteomes" id="UP001320420">
    <property type="component" value="Unassembled WGS sequence"/>
</dbReference>
<evidence type="ECO:0000256" key="2">
    <source>
        <dbReference type="ARBA" id="ARBA00004718"/>
    </source>
</evidence>
<dbReference type="Gene3D" id="3.40.50.720">
    <property type="entry name" value="NAD(P)-binding Rossmann-like Domain"/>
    <property type="match status" value="1"/>
</dbReference>
<reference evidence="9 10" key="1">
    <citation type="submission" date="2024-02" db="EMBL/GenBank/DDBJ databases">
        <title>De novo assembly and annotation of 12 fungi associated with fruit tree decline syndrome in Ontario, Canada.</title>
        <authorList>
            <person name="Sulman M."/>
            <person name="Ellouze W."/>
            <person name="Ilyukhin E."/>
        </authorList>
    </citation>
    <scope>NUCLEOTIDE SEQUENCE [LARGE SCALE GENOMIC DNA]</scope>
    <source>
        <strain evidence="9 10">M11/M66-122</strain>
    </source>
</reference>
<evidence type="ECO:0000313" key="9">
    <source>
        <dbReference type="EMBL" id="KAK7745633.1"/>
    </source>
</evidence>
<keyword evidence="10" id="KW-1185">Reference proteome</keyword>
<dbReference type="AlphaFoldDB" id="A0AAN9UDH6"/>
<organism evidence="9 10">
    <name type="scientific">Diatrype stigma</name>
    <dbReference type="NCBI Taxonomy" id="117547"/>
    <lineage>
        <taxon>Eukaryota</taxon>
        <taxon>Fungi</taxon>
        <taxon>Dikarya</taxon>
        <taxon>Ascomycota</taxon>
        <taxon>Pezizomycotina</taxon>
        <taxon>Sordariomycetes</taxon>
        <taxon>Xylariomycetidae</taxon>
        <taxon>Xylariales</taxon>
        <taxon>Diatrypaceae</taxon>
        <taxon>Diatrype</taxon>
    </lineage>
</organism>
<dbReference type="PANTHER" id="PTHR10953">
    <property type="entry name" value="UBIQUITIN-ACTIVATING ENZYME E1"/>
    <property type="match status" value="1"/>
</dbReference>
<dbReference type="CDD" id="cd01492">
    <property type="entry name" value="Aos1_SUMO"/>
    <property type="match status" value="1"/>
</dbReference>
<keyword evidence="5" id="KW-0539">Nucleus</keyword>
<accession>A0AAN9UDH6</accession>
<dbReference type="GO" id="GO:0005737">
    <property type="term" value="C:cytoplasm"/>
    <property type="evidence" value="ECO:0007669"/>
    <property type="project" value="TreeGrafter"/>
</dbReference>
<evidence type="ECO:0000256" key="4">
    <source>
        <dbReference type="ARBA" id="ARBA00022786"/>
    </source>
</evidence>
<dbReference type="GO" id="GO:0016925">
    <property type="term" value="P:protein sumoylation"/>
    <property type="evidence" value="ECO:0007669"/>
    <property type="project" value="TreeGrafter"/>
</dbReference>
<evidence type="ECO:0000259" key="8">
    <source>
        <dbReference type="Pfam" id="PF00899"/>
    </source>
</evidence>
<dbReference type="Pfam" id="PF00899">
    <property type="entry name" value="ThiF"/>
    <property type="match status" value="1"/>
</dbReference>
<dbReference type="PANTHER" id="PTHR10953:SF162">
    <property type="entry name" value="SUMO-ACTIVATING ENZYME SUBUNIT 1"/>
    <property type="match status" value="1"/>
</dbReference>
<evidence type="ECO:0000256" key="7">
    <source>
        <dbReference type="SAM" id="MobiDB-lite"/>
    </source>
</evidence>
<protein>
    <recommendedName>
        <fullName evidence="6">Ubiquitin-like 1-activating enzyme E1A</fullName>
    </recommendedName>
</protein>
<proteinExistence type="inferred from homology"/>
<evidence type="ECO:0000256" key="3">
    <source>
        <dbReference type="ARBA" id="ARBA00005673"/>
    </source>
</evidence>
<comment type="caution">
    <text evidence="9">The sequence shown here is derived from an EMBL/GenBank/DDBJ whole genome shotgun (WGS) entry which is preliminary data.</text>
</comment>
<comment type="subcellular location">
    <subcellularLocation>
        <location evidence="1">Nucleus</location>
    </subcellularLocation>
</comment>
<comment type="similarity">
    <text evidence="3">Belongs to the ubiquitin-activating E1 family.</text>
</comment>
<evidence type="ECO:0000313" key="10">
    <source>
        <dbReference type="Proteomes" id="UP001320420"/>
    </source>
</evidence>
<dbReference type="SUPFAM" id="SSF69572">
    <property type="entry name" value="Activating enzymes of the ubiquitin-like proteins"/>
    <property type="match status" value="1"/>
</dbReference>
<name>A0AAN9UDH6_9PEZI</name>
<evidence type="ECO:0000256" key="1">
    <source>
        <dbReference type="ARBA" id="ARBA00004123"/>
    </source>
</evidence>
<dbReference type="InterPro" id="IPR000594">
    <property type="entry name" value="ThiF_NAD_FAD-bd"/>
</dbReference>
<dbReference type="EMBL" id="JAKJXP020000107">
    <property type="protein sequence ID" value="KAK7745633.1"/>
    <property type="molecule type" value="Genomic_DNA"/>
</dbReference>
<dbReference type="InterPro" id="IPR045886">
    <property type="entry name" value="ThiF/MoeB/HesA"/>
</dbReference>
<comment type="pathway">
    <text evidence="2">Protein modification; protein sumoylation.</text>
</comment>